<dbReference type="EMBL" id="VWNA01000001">
    <property type="protein sequence ID" value="MQT11857.1"/>
    <property type="molecule type" value="Genomic_DNA"/>
</dbReference>
<dbReference type="InterPro" id="IPR036388">
    <property type="entry name" value="WH-like_DNA-bd_sf"/>
</dbReference>
<organism evidence="5 6">
    <name type="scientific">Segnochrobactrum spirostomi</name>
    <dbReference type="NCBI Taxonomy" id="2608987"/>
    <lineage>
        <taxon>Bacteria</taxon>
        <taxon>Pseudomonadati</taxon>
        <taxon>Pseudomonadota</taxon>
        <taxon>Alphaproteobacteria</taxon>
        <taxon>Hyphomicrobiales</taxon>
        <taxon>Segnochrobactraceae</taxon>
        <taxon>Segnochrobactrum</taxon>
    </lineage>
</organism>
<evidence type="ECO:0000313" key="6">
    <source>
        <dbReference type="Proteomes" id="UP000332515"/>
    </source>
</evidence>
<keyword evidence="2" id="KW-0238">DNA-binding</keyword>
<dbReference type="InterPro" id="IPR039422">
    <property type="entry name" value="MarR/SlyA-like"/>
</dbReference>
<protein>
    <submittedName>
        <fullName evidence="5">MarR family transcriptional regulator</fullName>
    </submittedName>
</protein>
<dbReference type="GO" id="GO:0006950">
    <property type="term" value="P:response to stress"/>
    <property type="evidence" value="ECO:0007669"/>
    <property type="project" value="TreeGrafter"/>
</dbReference>
<evidence type="ECO:0000256" key="1">
    <source>
        <dbReference type="ARBA" id="ARBA00023015"/>
    </source>
</evidence>
<evidence type="ECO:0000313" key="5">
    <source>
        <dbReference type="EMBL" id="MQT11857.1"/>
    </source>
</evidence>
<evidence type="ECO:0000259" key="4">
    <source>
        <dbReference type="PROSITE" id="PS50995"/>
    </source>
</evidence>
<keyword evidence="1" id="KW-0805">Transcription regulation</keyword>
<dbReference type="GO" id="GO:0003677">
    <property type="term" value="F:DNA binding"/>
    <property type="evidence" value="ECO:0007669"/>
    <property type="project" value="UniProtKB-KW"/>
</dbReference>
<dbReference type="GO" id="GO:0003700">
    <property type="term" value="F:DNA-binding transcription factor activity"/>
    <property type="evidence" value="ECO:0007669"/>
    <property type="project" value="InterPro"/>
</dbReference>
<proteinExistence type="predicted"/>
<evidence type="ECO:0000256" key="3">
    <source>
        <dbReference type="ARBA" id="ARBA00023163"/>
    </source>
</evidence>
<comment type="caution">
    <text evidence="5">The sequence shown here is derived from an EMBL/GenBank/DDBJ whole genome shotgun (WGS) entry which is preliminary data.</text>
</comment>
<reference evidence="5 6" key="1">
    <citation type="submission" date="2019-09" db="EMBL/GenBank/DDBJ databases">
        <title>Segnochrobactrum spirostomi gen. nov., sp. nov., isolated from the ciliate Spirostomum cf. yagiui and description of a novel family, Segnochrobactraceae fam. nov. within the order Rhizobiales of the class Alphaproteobacteria.</title>
        <authorList>
            <person name="Akter S."/>
            <person name="Shazib S.U.A."/>
            <person name="Shin M.K."/>
        </authorList>
    </citation>
    <scope>NUCLEOTIDE SEQUENCE [LARGE SCALE GENOMIC DNA]</scope>
    <source>
        <strain evidence="5 6">Sp-1</strain>
    </source>
</reference>
<dbReference type="InterPro" id="IPR036390">
    <property type="entry name" value="WH_DNA-bd_sf"/>
</dbReference>
<evidence type="ECO:0000256" key="2">
    <source>
        <dbReference type="ARBA" id="ARBA00023125"/>
    </source>
</evidence>
<dbReference type="SUPFAM" id="SSF46785">
    <property type="entry name" value="Winged helix' DNA-binding domain"/>
    <property type="match status" value="1"/>
</dbReference>
<keyword evidence="3" id="KW-0804">Transcription</keyword>
<dbReference type="Gene3D" id="1.10.10.10">
    <property type="entry name" value="Winged helix-like DNA-binding domain superfamily/Winged helix DNA-binding domain"/>
    <property type="match status" value="1"/>
</dbReference>
<dbReference type="Pfam" id="PF12802">
    <property type="entry name" value="MarR_2"/>
    <property type="match status" value="1"/>
</dbReference>
<dbReference type="SMART" id="SM00347">
    <property type="entry name" value="HTH_MARR"/>
    <property type="match status" value="1"/>
</dbReference>
<dbReference type="PANTHER" id="PTHR33164:SF64">
    <property type="entry name" value="TRANSCRIPTIONAL REGULATOR SLYA"/>
    <property type="match status" value="1"/>
</dbReference>
<dbReference type="InterPro" id="IPR000835">
    <property type="entry name" value="HTH_MarR-typ"/>
</dbReference>
<dbReference type="PANTHER" id="PTHR33164">
    <property type="entry name" value="TRANSCRIPTIONAL REGULATOR, MARR FAMILY"/>
    <property type="match status" value="1"/>
</dbReference>
<name>A0A6A7Y0E0_9HYPH</name>
<dbReference type="PRINTS" id="PR00598">
    <property type="entry name" value="HTHMARR"/>
</dbReference>
<feature type="domain" description="HTH marR-type" evidence="4">
    <location>
        <begin position="14"/>
        <end position="147"/>
    </location>
</feature>
<accession>A0A6A7Y0E0</accession>
<sequence length="157" mass="17133">MLSIWHAIVPVPLRVGFGGLLIRMARLWRREADRTLASSGVSQATALPLVVLARMGEHVRQGALADELGIEGPSLVRLIDQLEAEGIVERRECAGDRRAKLLHITPAGHKKVEEVEAVLNKVRVRLLGAVSEADLATTVRVLQVIEAEILAAETDRD</sequence>
<dbReference type="Proteomes" id="UP000332515">
    <property type="component" value="Unassembled WGS sequence"/>
</dbReference>
<dbReference type="PROSITE" id="PS50995">
    <property type="entry name" value="HTH_MARR_2"/>
    <property type="match status" value="1"/>
</dbReference>
<gene>
    <name evidence="5" type="ORF">F0357_04045</name>
</gene>
<keyword evidence="6" id="KW-1185">Reference proteome</keyword>
<dbReference type="AlphaFoldDB" id="A0A6A7Y0E0"/>